<feature type="compositionally biased region" description="Low complexity" evidence="14">
    <location>
        <begin position="1498"/>
        <end position="1511"/>
    </location>
</feature>
<dbReference type="Pfam" id="PF00856">
    <property type="entry name" value="SET"/>
    <property type="match status" value="1"/>
</dbReference>
<keyword evidence="18" id="KW-1185">Reference proteome</keyword>
<dbReference type="InterPro" id="IPR035979">
    <property type="entry name" value="RBD_domain_sf"/>
</dbReference>
<evidence type="ECO:0000256" key="8">
    <source>
        <dbReference type="ARBA" id="ARBA00023015"/>
    </source>
</evidence>
<dbReference type="Pfam" id="PF00076">
    <property type="entry name" value="RRM_1"/>
    <property type="match status" value="1"/>
</dbReference>
<feature type="compositionally biased region" description="Low complexity" evidence="14">
    <location>
        <begin position="210"/>
        <end position="223"/>
    </location>
</feature>
<evidence type="ECO:0000256" key="11">
    <source>
        <dbReference type="ARBA" id="ARBA00047571"/>
    </source>
</evidence>
<feature type="compositionally biased region" description="Basic and acidic residues" evidence="14">
    <location>
        <begin position="1264"/>
        <end position="1280"/>
    </location>
</feature>
<dbReference type="OMA" id="RMIEMTA"/>
<keyword evidence="8" id="KW-0805">Transcription regulation</keyword>
<feature type="region of interest" description="Disordered" evidence="14">
    <location>
        <begin position="1448"/>
        <end position="1534"/>
    </location>
</feature>
<feature type="compositionally biased region" description="Low complexity" evidence="14">
    <location>
        <begin position="541"/>
        <end position="552"/>
    </location>
</feature>
<dbReference type="CDD" id="cd12304">
    <property type="entry name" value="RRM_Set1"/>
    <property type="match status" value="1"/>
</dbReference>
<feature type="compositionally biased region" description="Low complexity" evidence="14">
    <location>
        <begin position="632"/>
        <end position="641"/>
    </location>
</feature>
<feature type="compositionally biased region" description="Polar residues" evidence="14">
    <location>
        <begin position="1298"/>
        <end position="1308"/>
    </location>
</feature>
<feature type="compositionally biased region" description="Basic and acidic residues" evidence="14">
    <location>
        <begin position="1133"/>
        <end position="1155"/>
    </location>
</feature>
<dbReference type="InterPro" id="IPR001214">
    <property type="entry name" value="SET_dom"/>
</dbReference>
<dbReference type="InterPro" id="IPR024657">
    <property type="entry name" value="COMPASS_Set1_N-SET"/>
</dbReference>
<feature type="region of interest" description="Disordered" evidence="14">
    <location>
        <begin position="473"/>
        <end position="571"/>
    </location>
</feature>
<dbReference type="GO" id="GO:0032259">
    <property type="term" value="P:methylation"/>
    <property type="evidence" value="ECO:0007669"/>
    <property type="project" value="UniProtKB-KW"/>
</dbReference>
<accession>A0A0L0C738</accession>
<dbReference type="InterPro" id="IPR046341">
    <property type="entry name" value="SET_dom_sf"/>
</dbReference>
<keyword evidence="6" id="KW-0156">Chromatin regulator</keyword>
<feature type="region of interest" description="Disordered" evidence="14">
    <location>
        <begin position="1574"/>
        <end position="1619"/>
    </location>
</feature>
<keyword evidence="5" id="KW-0949">S-adenosyl-L-methionine</keyword>
<dbReference type="Proteomes" id="UP000037069">
    <property type="component" value="Unassembled WGS sequence"/>
</dbReference>
<comment type="caution">
    <text evidence="17">The sequence shown here is derived from an EMBL/GenBank/DDBJ whole genome shotgun (WGS) entry which is preliminary data.</text>
</comment>
<feature type="compositionally biased region" description="Polar residues" evidence="14">
    <location>
        <begin position="1103"/>
        <end position="1120"/>
    </location>
</feature>
<dbReference type="InterPro" id="IPR012677">
    <property type="entry name" value="Nucleotide-bd_a/b_plait_sf"/>
</dbReference>
<dbReference type="EMBL" id="JRES01000826">
    <property type="protein sequence ID" value="KNC28056.1"/>
    <property type="molecule type" value="Genomic_DNA"/>
</dbReference>
<evidence type="ECO:0000256" key="3">
    <source>
        <dbReference type="ARBA" id="ARBA00022603"/>
    </source>
</evidence>
<gene>
    <name evidence="17" type="ORF">FF38_04442</name>
</gene>
<feature type="compositionally biased region" description="Polar residues" evidence="14">
    <location>
        <begin position="888"/>
        <end position="898"/>
    </location>
</feature>
<comment type="subcellular location">
    <subcellularLocation>
        <location evidence="1">Nucleus</location>
    </subcellularLocation>
</comment>
<organism evidence="17 18">
    <name type="scientific">Lucilia cuprina</name>
    <name type="common">Green bottle fly</name>
    <name type="synonym">Australian sheep blowfly</name>
    <dbReference type="NCBI Taxonomy" id="7375"/>
    <lineage>
        <taxon>Eukaryota</taxon>
        <taxon>Metazoa</taxon>
        <taxon>Ecdysozoa</taxon>
        <taxon>Arthropoda</taxon>
        <taxon>Hexapoda</taxon>
        <taxon>Insecta</taxon>
        <taxon>Pterygota</taxon>
        <taxon>Neoptera</taxon>
        <taxon>Endopterygota</taxon>
        <taxon>Diptera</taxon>
        <taxon>Brachycera</taxon>
        <taxon>Muscomorpha</taxon>
        <taxon>Oestroidea</taxon>
        <taxon>Calliphoridae</taxon>
        <taxon>Luciliinae</taxon>
        <taxon>Lucilia</taxon>
    </lineage>
</organism>
<dbReference type="SMART" id="SM00317">
    <property type="entry name" value="SET"/>
    <property type="match status" value="1"/>
</dbReference>
<dbReference type="InterPro" id="IPR037841">
    <property type="entry name" value="SET_SETD1A/B"/>
</dbReference>
<evidence type="ECO:0000256" key="4">
    <source>
        <dbReference type="ARBA" id="ARBA00022679"/>
    </source>
</evidence>
<feature type="region of interest" description="Disordered" evidence="14">
    <location>
        <begin position="290"/>
        <end position="432"/>
    </location>
</feature>
<dbReference type="InterPro" id="IPR003616">
    <property type="entry name" value="Post-SET_dom"/>
</dbReference>
<feature type="compositionally biased region" description="Polar residues" evidence="14">
    <location>
        <begin position="1386"/>
        <end position="1399"/>
    </location>
</feature>
<dbReference type="Gene3D" id="2.170.270.10">
    <property type="entry name" value="SET domain"/>
    <property type="match status" value="1"/>
</dbReference>
<name>A0A0L0C738_LUCCU</name>
<comment type="catalytic activity">
    <reaction evidence="12">
        <text>N(6)-methyl-L-lysyl(4)-[histone H3] + S-adenosyl-L-methionine = N(6),N(6)-dimethyl-L-lysyl(4)-[histone H3] + S-adenosyl-L-homocysteine + H(+)</text>
        <dbReference type="Rhea" id="RHEA:60268"/>
        <dbReference type="Rhea" id="RHEA-COMP:15540"/>
        <dbReference type="Rhea" id="RHEA-COMP:15543"/>
        <dbReference type="ChEBI" id="CHEBI:15378"/>
        <dbReference type="ChEBI" id="CHEBI:57856"/>
        <dbReference type="ChEBI" id="CHEBI:59789"/>
        <dbReference type="ChEBI" id="CHEBI:61929"/>
        <dbReference type="ChEBI" id="CHEBI:61976"/>
    </reaction>
</comment>
<feature type="region of interest" description="Disordered" evidence="14">
    <location>
        <begin position="1"/>
        <end position="40"/>
    </location>
</feature>
<evidence type="ECO:0000256" key="7">
    <source>
        <dbReference type="ARBA" id="ARBA00022884"/>
    </source>
</evidence>
<feature type="region of interest" description="Disordered" evidence="14">
    <location>
        <begin position="584"/>
        <end position="655"/>
    </location>
</feature>
<dbReference type="Pfam" id="PF11764">
    <property type="entry name" value="N-SET"/>
    <property type="match status" value="1"/>
</dbReference>
<dbReference type="GO" id="GO:0003723">
    <property type="term" value="F:RNA binding"/>
    <property type="evidence" value="ECO:0007669"/>
    <property type="project" value="UniProtKB-KW"/>
</dbReference>
<feature type="compositionally biased region" description="Basic residues" evidence="14">
    <location>
        <begin position="327"/>
        <end position="337"/>
    </location>
</feature>
<evidence type="ECO:0000313" key="18">
    <source>
        <dbReference type="Proteomes" id="UP000037069"/>
    </source>
</evidence>
<feature type="compositionally biased region" description="Polar residues" evidence="14">
    <location>
        <begin position="1575"/>
        <end position="1584"/>
    </location>
</feature>
<feature type="region of interest" description="Disordered" evidence="14">
    <location>
        <begin position="1742"/>
        <end position="1780"/>
    </location>
</feature>
<feature type="region of interest" description="Disordered" evidence="14">
    <location>
        <begin position="209"/>
        <end position="231"/>
    </location>
</feature>
<feature type="compositionally biased region" description="Basic and acidic residues" evidence="14">
    <location>
        <begin position="690"/>
        <end position="702"/>
    </location>
</feature>
<dbReference type="OrthoDB" id="308383at2759"/>
<feature type="compositionally biased region" description="Basic and acidic residues" evidence="14">
    <location>
        <begin position="338"/>
        <end position="405"/>
    </location>
</feature>
<dbReference type="FunFam" id="2.170.270.10:FF:000010">
    <property type="entry name" value="Histone-lysine N-methyltransferase"/>
    <property type="match status" value="1"/>
</dbReference>
<feature type="compositionally biased region" description="Low complexity" evidence="14">
    <location>
        <begin position="1018"/>
        <end position="1031"/>
    </location>
</feature>
<evidence type="ECO:0000256" key="2">
    <source>
        <dbReference type="ARBA" id="ARBA00012182"/>
    </source>
</evidence>
<feature type="region of interest" description="Disordered" evidence="14">
    <location>
        <begin position="868"/>
        <end position="909"/>
    </location>
</feature>
<feature type="domain" description="Post-SET" evidence="16">
    <location>
        <begin position="1933"/>
        <end position="1949"/>
    </location>
</feature>
<feature type="compositionally biased region" description="Polar residues" evidence="14">
    <location>
        <begin position="1201"/>
        <end position="1210"/>
    </location>
</feature>
<dbReference type="InterPro" id="IPR044570">
    <property type="entry name" value="Set1-like"/>
</dbReference>
<dbReference type="PANTHER" id="PTHR45814:SF2">
    <property type="entry name" value="HISTONE-LYSINE N-METHYLTRANSFERASE SETD1"/>
    <property type="match status" value="1"/>
</dbReference>
<evidence type="ECO:0000256" key="9">
    <source>
        <dbReference type="ARBA" id="ARBA00023163"/>
    </source>
</evidence>
<reference evidence="17 18" key="1">
    <citation type="journal article" date="2015" name="Nat. Commun.">
        <title>Lucilia cuprina genome unlocks parasitic fly biology to underpin future interventions.</title>
        <authorList>
            <person name="Anstead C.A."/>
            <person name="Korhonen P.K."/>
            <person name="Young N.D."/>
            <person name="Hall R.S."/>
            <person name="Jex A.R."/>
            <person name="Murali S.C."/>
            <person name="Hughes D.S."/>
            <person name="Lee S.F."/>
            <person name="Perry T."/>
            <person name="Stroehlein A.J."/>
            <person name="Ansell B.R."/>
            <person name="Breugelmans B."/>
            <person name="Hofmann A."/>
            <person name="Qu J."/>
            <person name="Dugan S."/>
            <person name="Lee S.L."/>
            <person name="Chao H."/>
            <person name="Dinh H."/>
            <person name="Han Y."/>
            <person name="Doddapaneni H.V."/>
            <person name="Worley K.C."/>
            <person name="Muzny D.M."/>
            <person name="Ioannidis P."/>
            <person name="Waterhouse R.M."/>
            <person name="Zdobnov E.M."/>
            <person name="James P.J."/>
            <person name="Bagnall N.H."/>
            <person name="Kotze A.C."/>
            <person name="Gibbs R.A."/>
            <person name="Richards S."/>
            <person name="Batterham P."/>
            <person name="Gasser R.B."/>
        </authorList>
    </citation>
    <scope>NUCLEOTIDE SEQUENCE [LARGE SCALE GENOMIC DNA]</scope>
    <source>
        <strain evidence="17 18">LS</strain>
        <tissue evidence="17">Full body</tissue>
    </source>
</reference>
<keyword evidence="3" id="KW-0489">Methyltransferase</keyword>
<dbReference type="GO" id="GO:0048188">
    <property type="term" value="C:Set1C/COMPASS complex"/>
    <property type="evidence" value="ECO:0007669"/>
    <property type="project" value="InterPro"/>
</dbReference>
<dbReference type="SMART" id="SM00508">
    <property type="entry name" value="PostSET"/>
    <property type="match status" value="1"/>
</dbReference>
<feature type="compositionally biased region" description="Polar residues" evidence="14">
    <location>
        <begin position="522"/>
        <end position="532"/>
    </location>
</feature>
<evidence type="ECO:0000256" key="1">
    <source>
        <dbReference type="ARBA" id="ARBA00004123"/>
    </source>
</evidence>
<dbReference type="PROSITE" id="PS50868">
    <property type="entry name" value="POST_SET"/>
    <property type="match status" value="1"/>
</dbReference>
<dbReference type="SMART" id="SM01291">
    <property type="entry name" value="N-SET"/>
    <property type="match status" value="1"/>
</dbReference>
<evidence type="ECO:0000256" key="10">
    <source>
        <dbReference type="ARBA" id="ARBA00023242"/>
    </source>
</evidence>
<feature type="compositionally biased region" description="Basic and acidic residues" evidence="14">
    <location>
        <begin position="869"/>
        <end position="878"/>
    </location>
</feature>
<keyword evidence="9" id="KW-0804">Transcription</keyword>
<evidence type="ECO:0000313" key="17">
    <source>
        <dbReference type="EMBL" id="KNC28056.1"/>
    </source>
</evidence>
<keyword evidence="7" id="KW-0694">RNA-binding</keyword>
<feature type="compositionally biased region" description="Pro residues" evidence="14">
    <location>
        <begin position="488"/>
        <end position="507"/>
    </location>
</feature>
<proteinExistence type="predicted"/>
<dbReference type="PANTHER" id="PTHR45814">
    <property type="entry name" value="HISTONE-LYSINE N-METHYLTRANSFERASE SETD1"/>
    <property type="match status" value="1"/>
</dbReference>
<dbReference type="CDD" id="cd19169">
    <property type="entry name" value="SET_SETD1"/>
    <property type="match status" value="1"/>
</dbReference>
<comment type="catalytic activity">
    <reaction evidence="11">
        <text>L-lysyl(4)-[histone H3] + 3 S-adenosyl-L-methionine = N(6),N(6),N(6)-trimethyl-L-lysyl(4)-[histone H3] + 3 S-adenosyl-L-homocysteine + 3 H(+)</text>
        <dbReference type="Rhea" id="RHEA:60260"/>
        <dbReference type="Rhea" id="RHEA-COMP:15537"/>
        <dbReference type="Rhea" id="RHEA-COMP:15547"/>
        <dbReference type="ChEBI" id="CHEBI:15378"/>
        <dbReference type="ChEBI" id="CHEBI:29969"/>
        <dbReference type="ChEBI" id="CHEBI:57856"/>
        <dbReference type="ChEBI" id="CHEBI:59789"/>
        <dbReference type="ChEBI" id="CHEBI:61961"/>
        <dbReference type="EC" id="2.1.1.354"/>
    </reaction>
</comment>
<feature type="compositionally biased region" description="Polar residues" evidence="14">
    <location>
        <begin position="976"/>
        <end position="1009"/>
    </location>
</feature>
<evidence type="ECO:0000259" key="16">
    <source>
        <dbReference type="PROSITE" id="PS50868"/>
    </source>
</evidence>
<sequence>MYDLMDNNYNRMPPTHPNSNGAVSSGEHLGGSATQQKAPRNFKLLSDPAITKGANKLYRFDGVVPNDSTYPTVMPRDPRNPVVRLRARPVEPMVLSVPRLKIDHNYVGSPPAIEITMTNLNDNIDKQFLARMLDKCGVYDEIVIHHHPTTNKHLGIARIVFENVKAARQCIEKYHQKSVMGKILSVFHDPFGTICKQTVENLTSTKPKLSTATSTATGVTAGAPPLPNTELDTHAATITSTTTTVAHLEYQHEYISHVSQDGFDATVATYQHSYRSEREYERFSHSRTDRYVEEDRTSYRDKRKDRAQSRERYGSLSVGQRHDKDRSKHHHHYHKRDRSRERSDERGCISVRRDRDRDRVRDYERSRDRDRDRRDRERDYRERDRERSNDRDRDRDRSVKARGSEKYNSTSRYSRDYVDTSSSGAAPKPYPSPSSTVYYPLQTGTQPPVHVVGSSIPGAYPYHAYGYPSDNNPTPHIWPGGNRSWPVHQPPLQPQSQPPLPPPPPDGTPDWDEPEPPPPGGYSSQDEMASSNMKKDRKETSTSNKSSKENNSLATSDKTDLTTETDLGNVDLDTRIALMFKGKSFGNAPPFLQMDSSESDAEKGAQGEEEEGEVNSDSNERSKRLNKKKRQISSSISNRINNVEHGASDISSSDDEILLKKDSYSPIYPGHFKQKDDDRMSLSSLSSNEGVKKQETDKDKSKQKSSLQSSVTSMISTSEISASVAAYVYPPHPSSNTYYYPGGGYPSYPSADSASAQYLHPAYIQSSYLPGISGSLPTFGANTASSYNDPYGDAYKFYRSDGYSTYMGHISNVYNEDPYKRHIEEVVKKVSDELKQILKRDFNKKMIENTAFKNYEAWWDEQIQKSRRNKSENEKAASEKSSGIVSVGLNSTTAPTTNRIDKPPDINQLINSHRDLSDFNSGYPALGLRASIPKLPSFRRIRKQPSPKSQKADVEKHLSDQEEMVHGSDSEKDDSNLSSIALANTSSSAKDAKDSTNQSFKAKTSSSTPAARVKRKGSSSSFFSSSSSSGGDNDDEDDDDMEGDADGSSGDEDESASEDELSSISEDDIKSKARKEKSHQKSRQTITRDLYSDTDDDDDGPKTSVNIMIPTQATTRNSTVIEKKSIYSDSDEETKIMEKESKSEKLSHKSEKLSSKAELLATNASDLEDISKDSSLSLGEDSQDYNETKTRNNADPKLISVNFSESQSKVENTEKKNEQKQLESKPDQSQRKSVFEYDRIYSDSEEEREYQERRRRNTEYMAQIEREFLEEQERKLREEQDASGTKKTPPSIKEDDTLTTSAVRSNRPSLFVSRKSLSTEMPATPDITKLPPTPGARLMGELDLVSSSNTADKQRDKTSTGKVKKEKTVTNSKTETGRPKKDSKSKIQNAQEVQMQSTSTEKKAPSSESSYSSVSAHITADTTNMTSTSVSSNGFVANEPKIQATVTLGTIENKTDSILQSRTNQSKSTNELLTLKPRPLDASQTEEENYDIKMSPTSSDGGSSQASQASQVALEHCYSLPPEADTSKPKNLSPILQHGETARKKQQYLVHDHGGYATPPTPRASISEDIVPPHFSQQSNTVTSAKPGPGRPRKDSARTKKKEDSSSHRTSGKRTHSLEISSAAAYNNYAKAMSDFVPREMFKPREATDEMMVLYEFLTRGIDAEDIQYVRKCYEMHLQEDTYGFWLNNTHWVDHCVTDRAFVPPPNKKRKKDDELKRHVTGCARTEGYYKLDVREKAKHKYHHAKANVENSQSVDRADDQQTNQHNKLVSKMQGISREARSNQRRLLTAFGSIGESELLKFNQLKFRKKQLKFAKSAIHDWGLFAMEPIAADEMVIEYVGQMIRPIVADLRETKYEAIGIGSSYLFRIDMETIIDATKCGNLARFINHSCNPNCYAKVITIESEKKIVIYSKQPIGVNEEITYDYKFPLEDEKIPCLCGAQGCRGTLN</sequence>
<dbReference type="InterPro" id="IPR000504">
    <property type="entry name" value="RRM_dom"/>
</dbReference>
<feature type="compositionally biased region" description="Basic residues" evidence="14">
    <location>
        <begin position="1072"/>
        <end position="1082"/>
    </location>
</feature>
<dbReference type="SUPFAM" id="SSF82199">
    <property type="entry name" value="SET domain"/>
    <property type="match status" value="1"/>
</dbReference>
<protein>
    <recommendedName>
        <fullName evidence="2">[histone H3]-lysine(4) N-trimethyltransferase</fullName>
        <ecNumber evidence="2">2.1.1.354</ecNumber>
    </recommendedName>
</protein>
<dbReference type="STRING" id="7375.A0A0L0C738"/>
<evidence type="ECO:0000256" key="12">
    <source>
        <dbReference type="ARBA" id="ARBA00047583"/>
    </source>
</evidence>
<feature type="compositionally biased region" description="Low complexity" evidence="14">
    <location>
        <begin position="1406"/>
        <end position="1415"/>
    </location>
</feature>
<dbReference type="GO" id="GO:0140999">
    <property type="term" value="F:histone H3K4 trimethyltransferase activity"/>
    <property type="evidence" value="ECO:0007669"/>
    <property type="project" value="UniProtKB-EC"/>
</dbReference>
<feature type="compositionally biased region" description="Polar residues" evidence="14">
    <location>
        <begin position="1749"/>
        <end position="1768"/>
    </location>
</feature>
<comment type="catalytic activity">
    <reaction evidence="13">
        <text>N(6),N(6)-dimethyl-L-lysyl(4)-[histone H3] + S-adenosyl-L-methionine = N(6),N(6),N(6)-trimethyl-L-lysyl(4)-[histone H3] + S-adenosyl-L-homocysteine + H(+)</text>
        <dbReference type="Rhea" id="RHEA:60272"/>
        <dbReference type="Rhea" id="RHEA-COMP:15537"/>
        <dbReference type="Rhea" id="RHEA-COMP:15540"/>
        <dbReference type="ChEBI" id="CHEBI:15378"/>
        <dbReference type="ChEBI" id="CHEBI:57856"/>
        <dbReference type="ChEBI" id="CHEBI:59789"/>
        <dbReference type="ChEBI" id="CHEBI:61961"/>
        <dbReference type="ChEBI" id="CHEBI:61976"/>
    </reaction>
</comment>
<evidence type="ECO:0000256" key="13">
    <source>
        <dbReference type="ARBA" id="ARBA00049129"/>
    </source>
</evidence>
<feature type="compositionally biased region" description="Basic and acidic residues" evidence="14">
    <location>
        <begin position="1211"/>
        <end position="1242"/>
    </location>
</feature>
<dbReference type="EC" id="2.1.1.354" evidence="2"/>
<evidence type="ECO:0000256" key="6">
    <source>
        <dbReference type="ARBA" id="ARBA00022853"/>
    </source>
</evidence>
<evidence type="ECO:0000259" key="15">
    <source>
        <dbReference type="PROSITE" id="PS50280"/>
    </source>
</evidence>
<feature type="compositionally biased region" description="Basic and acidic residues" evidence="14">
    <location>
        <begin position="1592"/>
        <end position="1607"/>
    </location>
</feature>
<feature type="domain" description="SET" evidence="15">
    <location>
        <begin position="1810"/>
        <end position="1927"/>
    </location>
</feature>
<feature type="compositionally biased region" description="Basic and acidic residues" evidence="14">
    <location>
        <begin position="950"/>
        <end position="975"/>
    </location>
</feature>
<feature type="region of interest" description="Disordered" evidence="14">
    <location>
        <begin position="668"/>
        <end position="711"/>
    </location>
</feature>
<keyword evidence="10" id="KW-0539">Nucleus</keyword>
<feature type="compositionally biased region" description="Basic and acidic residues" evidence="14">
    <location>
        <begin position="290"/>
        <end position="313"/>
    </location>
</feature>
<feature type="compositionally biased region" description="Basic and acidic residues" evidence="14">
    <location>
        <begin position="1375"/>
        <end position="1385"/>
    </location>
</feature>
<feature type="compositionally biased region" description="Polar residues" evidence="14">
    <location>
        <begin position="1448"/>
        <end position="1472"/>
    </location>
</feature>
<dbReference type="SMART" id="SM00360">
    <property type="entry name" value="RRM"/>
    <property type="match status" value="1"/>
</dbReference>
<dbReference type="SUPFAM" id="SSF54928">
    <property type="entry name" value="RNA-binding domain, RBD"/>
    <property type="match status" value="1"/>
</dbReference>
<evidence type="ECO:0000256" key="14">
    <source>
        <dbReference type="SAM" id="MobiDB-lite"/>
    </source>
</evidence>
<dbReference type="PROSITE" id="PS50280">
    <property type="entry name" value="SET"/>
    <property type="match status" value="1"/>
</dbReference>
<evidence type="ECO:0000256" key="5">
    <source>
        <dbReference type="ARBA" id="ARBA00022691"/>
    </source>
</evidence>
<feature type="compositionally biased region" description="Acidic residues" evidence="14">
    <location>
        <begin position="1032"/>
        <end position="1061"/>
    </location>
</feature>
<feature type="region of interest" description="Disordered" evidence="14">
    <location>
        <begin position="937"/>
        <end position="1415"/>
    </location>
</feature>
<keyword evidence="4" id="KW-0808">Transferase</keyword>
<dbReference type="Gene3D" id="3.30.70.330">
    <property type="match status" value="1"/>
</dbReference>